<name>A0ABP0NZT7_9DINO</name>
<dbReference type="EMBL" id="CAXAMM010031391">
    <property type="protein sequence ID" value="CAK9068049.1"/>
    <property type="molecule type" value="Genomic_DNA"/>
</dbReference>
<dbReference type="Proteomes" id="UP001642464">
    <property type="component" value="Unassembled WGS sequence"/>
</dbReference>
<proteinExistence type="predicted"/>
<gene>
    <name evidence="1" type="ORF">SCF082_LOCUS34340</name>
</gene>
<evidence type="ECO:0000313" key="1">
    <source>
        <dbReference type="EMBL" id="CAK9068049.1"/>
    </source>
</evidence>
<organism evidence="1 2">
    <name type="scientific">Durusdinium trenchii</name>
    <dbReference type="NCBI Taxonomy" id="1381693"/>
    <lineage>
        <taxon>Eukaryota</taxon>
        <taxon>Sar</taxon>
        <taxon>Alveolata</taxon>
        <taxon>Dinophyceae</taxon>
        <taxon>Suessiales</taxon>
        <taxon>Symbiodiniaceae</taxon>
        <taxon>Durusdinium</taxon>
    </lineage>
</organism>
<reference evidence="1 2" key="1">
    <citation type="submission" date="2024-02" db="EMBL/GenBank/DDBJ databases">
        <authorList>
            <person name="Chen Y."/>
            <person name="Shah S."/>
            <person name="Dougan E. K."/>
            <person name="Thang M."/>
            <person name="Chan C."/>
        </authorList>
    </citation>
    <scope>NUCLEOTIDE SEQUENCE [LARGE SCALE GENOMIC DNA]</scope>
</reference>
<keyword evidence="2" id="KW-1185">Reference proteome</keyword>
<comment type="caution">
    <text evidence="1">The sequence shown here is derived from an EMBL/GenBank/DDBJ whole genome shotgun (WGS) entry which is preliminary data.</text>
</comment>
<evidence type="ECO:0000313" key="2">
    <source>
        <dbReference type="Proteomes" id="UP001642464"/>
    </source>
</evidence>
<accession>A0ABP0NZT7</accession>
<sequence length="133" mass="14659">MAVQGVCTDLEGLAALWDGCTQVRARIREFRQMCLEKPAADDEKPSAGDAGRTVANLKFNSCVIEPLAKIMVEKGASQLIPCIMALLAEVKKVHEDNGSFMSKKDLKDQAWTVRYLFGVLKRLTYKDAPPAES</sequence>
<protein>
    <submittedName>
        <fullName evidence="1">Uncharacterized protein</fullName>
    </submittedName>
</protein>